<feature type="region of interest" description="Disordered" evidence="1">
    <location>
        <begin position="542"/>
        <end position="577"/>
    </location>
</feature>
<dbReference type="AlphaFoldDB" id="A0A1Q9E6S5"/>
<accession>A0A1Q9E6S5</accession>
<reference evidence="2 3" key="1">
    <citation type="submission" date="2016-02" db="EMBL/GenBank/DDBJ databases">
        <title>Genome analysis of coral dinoflagellate symbionts highlights evolutionary adaptations to a symbiotic lifestyle.</title>
        <authorList>
            <person name="Aranda M."/>
            <person name="Li Y."/>
            <person name="Liew Y.J."/>
            <person name="Baumgarten S."/>
            <person name="Simakov O."/>
            <person name="Wilson M."/>
            <person name="Piel J."/>
            <person name="Ashoor H."/>
            <person name="Bougouffa S."/>
            <person name="Bajic V.B."/>
            <person name="Ryu T."/>
            <person name="Ravasi T."/>
            <person name="Bayer T."/>
            <person name="Micklem G."/>
            <person name="Kim H."/>
            <person name="Bhak J."/>
            <person name="Lajeunesse T.C."/>
            <person name="Voolstra C.R."/>
        </authorList>
    </citation>
    <scope>NUCLEOTIDE SEQUENCE [LARGE SCALE GENOMIC DNA]</scope>
    <source>
        <strain evidence="2 3">CCMP2467</strain>
    </source>
</reference>
<dbReference type="EMBL" id="LSRX01000245">
    <property type="protein sequence ID" value="OLQ03119.1"/>
    <property type="molecule type" value="Genomic_DNA"/>
</dbReference>
<dbReference type="Proteomes" id="UP000186817">
    <property type="component" value="Unassembled WGS sequence"/>
</dbReference>
<keyword evidence="3" id="KW-1185">Reference proteome</keyword>
<name>A0A1Q9E6S5_SYMMI</name>
<evidence type="ECO:0000313" key="3">
    <source>
        <dbReference type="Proteomes" id="UP000186817"/>
    </source>
</evidence>
<comment type="caution">
    <text evidence="2">The sequence shown here is derived from an EMBL/GenBank/DDBJ whole genome shotgun (WGS) entry which is preliminary data.</text>
</comment>
<evidence type="ECO:0000256" key="1">
    <source>
        <dbReference type="SAM" id="MobiDB-lite"/>
    </source>
</evidence>
<dbReference type="OrthoDB" id="48146at2759"/>
<proteinExistence type="predicted"/>
<sequence length="630" mass="69543">MLTFTELACAERAQSTPQLMLMGMLSAAKHPAADASDACLAWAERQSTLQLMLMMLAWLGEWFTIGLSRLTLKPAVVGFASPSLSHSAQVGHAGCFVLWPSLASIISISGWVLCIPPTVGLDKPMMSHSVQAKADKHQEHQLQDAFASLTKPGEHHQHQLWPVLCISPPCPSFVKSTVDKPMVNHSAQANAEDARRAAADADDARRALPEGQSTLQLMLMILLPGLLIRANAALHRTRAGRVDARHTTADADDARRVWSERQSILQLMLMMLAGLGQSGEASCSWRQDATHTALMLLMLAGLGHAKHTKADADDARQAFVMLVRLGLGRVAHHRLLKANRGWGNAKHLAADADDARRPWPEGQSTLQLMLMMLALASAEVRGTSQLMPMMLAGLGLMMLILLAPASAERYGFGDPTSYGLIEQVIKATQVSGAVRHGAECFNFLFPQELDSEYLIVWHGFSGKPWEYHDQQGLLKFLRERIAEGYCFPLNPVWPVRDAGWYEVYSELVASQAARSTMACWFSEDAMSRIESMHQEFPEGFHLMESSQSTPPGNNEDVEQEQLRLQSTNSQEQLPLQSTGSATSFWAALRQPRRKSGLTARLADNFNHVDISTTTKEWPEKLAILDHIDRL</sequence>
<protein>
    <submittedName>
        <fullName evidence="2">Uncharacterized protein</fullName>
    </submittedName>
</protein>
<organism evidence="2 3">
    <name type="scientific">Symbiodinium microadriaticum</name>
    <name type="common">Dinoflagellate</name>
    <name type="synonym">Zooxanthella microadriatica</name>
    <dbReference type="NCBI Taxonomy" id="2951"/>
    <lineage>
        <taxon>Eukaryota</taxon>
        <taxon>Sar</taxon>
        <taxon>Alveolata</taxon>
        <taxon>Dinophyceae</taxon>
        <taxon>Suessiales</taxon>
        <taxon>Symbiodiniaceae</taxon>
        <taxon>Symbiodinium</taxon>
    </lineage>
</organism>
<evidence type="ECO:0000313" key="2">
    <source>
        <dbReference type="EMBL" id="OLQ03119.1"/>
    </source>
</evidence>
<gene>
    <name evidence="2" type="ORF">AK812_SmicGene13966</name>
</gene>
<feature type="compositionally biased region" description="Polar residues" evidence="1">
    <location>
        <begin position="562"/>
        <end position="577"/>
    </location>
</feature>